<protein>
    <submittedName>
        <fullName evidence="1">Uncharacterized protein</fullName>
    </submittedName>
</protein>
<evidence type="ECO:0000313" key="2">
    <source>
        <dbReference type="Proteomes" id="UP001324533"/>
    </source>
</evidence>
<sequence>MDDDGILALWADRLGYLPMTDDGTFLVGWGDLETAFAIREDSEGYTVDKQSRGQWATLGRFSARSEAEAFLAVCLASIWRADRGLGDVFPAEPAPDTIVTRTDEGYDVEAGGHRASFRQRTDAKRYTYVAGRGLPQVNDFLMQ</sequence>
<accession>A0ABZ0V9C6</accession>
<dbReference type="Proteomes" id="UP001324533">
    <property type="component" value="Chromosome"/>
</dbReference>
<reference evidence="1 2" key="1">
    <citation type="submission" date="2023-06" db="EMBL/GenBank/DDBJ databases">
        <title>Rock-solubilizing bacteria, Microbacterium invictum, promotes re-establishment of vegetation in rocky wasteland by accelerating rock bio-weathering and reshaping soil bacterial community.</title>
        <authorList>
            <person name="Liu C."/>
        </authorList>
    </citation>
    <scope>NUCLEOTIDE SEQUENCE [LARGE SCALE GENOMIC DNA]</scope>
    <source>
        <strain evidence="1 2">X-18</strain>
    </source>
</reference>
<keyword evidence="2" id="KW-1185">Reference proteome</keyword>
<name>A0ABZ0V9C6_9MICO</name>
<proteinExistence type="predicted"/>
<gene>
    <name evidence="1" type="ORF">T9R20_15480</name>
</gene>
<organism evidence="1 2">
    <name type="scientific">Microbacterium invictum</name>
    <dbReference type="NCBI Taxonomy" id="515415"/>
    <lineage>
        <taxon>Bacteria</taxon>
        <taxon>Bacillati</taxon>
        <taxon>Actinomycetota</taxon>
        <taxon>Actinomycetes</taxon>
        <taxon>Micrococcales</taxon>
        <taxon>Microbacteriaceae</taxon>
        <taxon>Microbacterium</taxon>
    </lineage>
</organism>
<dbReference type="EMBL" id="CP139779">
    <property type="protein sequence ID" value="WQB70079.1"/>
    <property type="molecule type" value="Genomic_DNA"/>
</dbReference>
<evidence type="ECO:0000313" key="1">
    <source>
        <dbReference type="EMBL" id="WQB70079.1"/>
    </source>
</evidence>
<dbReference type="RefSeq" id="WP_322410229.1">
    <property type="nucleotide sequence ID" value="NZ_CP139779.1"/>
</dbReference>